<dbReference type="Pfam" id="PF03918">
    <property type="entry name" value="CcmH"/>
    <property type="match status" value="1"/>
</dbReference>
<dbReference type="Proteomes" id="UP000236728">
    <property type="component" value="Unassembled WGS sequence"/>
</dbReference>
<sequence length="160" mass="17446">MPKALHRILGIVLAAVFAFTMLGAGDETTRLDHIGHQLVCQCGCGQILSECNHVNCPVSGPMLTELRTQIALGSPDKAILDSFMAKYGPIVLASPMRGGFDNVAWIAPWILAAGGLLVIVFVLRYWYSRHHQLAHSNELPGPASDATRNRIRQETTDDID</sequence>
<comment type="function">
    <text evidence="5">Possible subunit of a heme lyase.</text>
</comment>
<feature type="region of interest" description="Disordered" evidence="6">
    <location>
        <begin position="138"/>
        <end position="160"/>
    </location>
</feature>
<comment type="similarity">
    <text evidence="1 5">Belongs to the CcmH/CycL/Ccl2/NrfF family.</text>
</comment>
<keyword evidence="9" id="KW-1185">Reference proteome</keyword>
<evidence type="ECO:0000313" key="9">
    <source>
        <dbReference type="Proteomes" id="UP000236728"/>
    </source>
</evidence>
<keyword evidence="5" id="KW-0732">Signal</keyword>
<dbReference type="GO" id="GO:0046872">
    <property type="term" value="F:metal ion binding"/>
    <property type="evidence" value="ECO:0007669"/>
    <property type="project" value="UniProtKB-KW"/>
</dbReference>
<name>A0A1H5UFQ2_9BACT</name>
<keyword evidence="5" id="KW-0812">Transmembrane</keyword>
<dbReference type="RefSeq" id="WP_103931850.1">
    <property type="nucleotide sequence ID" value="NZ_FNVA01000001.1"/>
</dbReference>
<keyword evidence="5" id="KW-0472">Membrane</keyword>
<proteinExistence type="inferred from homology"/>
<keyword evidence="3 5" id="KW-0479">Metal-binding</keyword>
<dbReference type="EMBL" id="FNVA01000001">
    <property type="protein sequence ID" value="SEF73895.1"/>
    <property type="molecule type" value="Genomic_DNA"/>
</dbReference>
<dbReference type="InterPro" id="IPR038297">
    <property type="entry name" value="CcmH/CycL/NrfF/Ccl2_sf"/>
</dbReference>
<evidence type="ECO:0000256" key="3">
    <source>
        <dbReference type="ARBA" id="ARBA00022723"/>
    </source>
</evidence>
<keyword evidence="2 5" id="KW-0349">Heme</keyword>
<feature type="domain" description="CcmH/CycL/Ccl2/NrfF N-terminal" evidence="7">
    <location>
        <begin position="25"/>
        <end position="134"/>
    </location>
</feature>
<evidence type="ECO:0000256" key="4">
    <source>
        <dbReference type="ARBA" id="ARBA00023004"/>
    </source>
</evidence>
<dbReference type="InterPro" id="IPR005616">
    <property type="entry name" value="CcmH/CycL/Ccl2/NrfF_N"/>
</dbReference>
<dbReference type="Gene3D" id="1.10.8.640">
    <property type="entry name" value="Cytochrome C biogenesis protein"/>
    <property type="match status" value="1"/>
</dbReference>
<keyword evidence="4 5" id="KW-0408">Iron</keyword>
<keyword evidence="5" id="KW-1133">Transmembrane helix</keyword>
<reference evidence="8 9" key="1">
    <citation type="submission" date="2016-10" db="EMBL/GenBank/DDBJ databases">
        <authorList>
            <person name="de Groot N.N."/>
        </authorList>
    </citation>
    <scope>NUCLEOTIDE SEQUENCE [LARGE SCALE GENOMIC DNA]</scope>
    <source>
        <strain evidence="8 9">DSM 22489</strain>
    </source>
</reference>
<evidence type="ECO:0000256" key="5">
    <source>
        <dbReference type="RuleBase" id="RU364112"/>
    </source>
</evidence>
<dbReference type="AlphaFoldDB" id="A0A1H5UFQ2"/>
<gene>
    <name evidence="8" type="ORF">SAMN05421819_1007</name>
</gene>
<evidence type="ECO:0000259" key="7">
    <source>
        <dbReference type="Pfam" id="PF03918"/>
    </source>
</evidence>
<feature type="transmembrane region" description="Helical" evidence="5">
    <location>
        <begin position="106"/>
        <end position="127"/>
    </location>
</feature>
<evidence type="ECO:0000256" key="2">
    <source>
        <dbReference type="ARBA" id="ARBA00022617"/>
    </source>
</evidence>
<protein>
    <recommendedName>
        <fullName evidence="5">Cytochrome c-type biogenesis protein</fullName>
    </recommendedName>
</protein>
<dbReference type="OrthoDB" id="121848at2"/>
<feature type="compositionally biased region" description="Basic and acidic residues" evidence="6">
    <location>
        <begin position="147"/>
        <end position="160"/>
    </location>
</feature>
<organism evidence="8 9">
    <name type="scientific">Bryocella elongata</name>
    <dbReference type="NCBI Taxonomy" id="863522"/>
    <lineage>
        <taxon>Bacteria</taxon>
        <taxon>Pseudomonadati</taxon>
        <taxon>Acidobacteriota</taxon>
        <taxon>Terriglobia</taxon>
        <taxon>Terriglobales</taxon>
        <taxon>Acidobacteriaceae</taxon>
        <taxon>Bryocella</taxon>
    </lineage>
</organism>
<evidence type="ECO:0000256" key="1">
    <source>
        <dbReference type="ARBA" id="ARBA00010342"/>
    </source>
</evidence>
<evidence type="ECO:0000256" key="6">
    <source>
        <dbReference type="SAM" id="MobiDB-lite"/>
    </source>
</evidence>
<accession>A0A1H5UFQ2</accession>
<evidence type="ECO:0000313" key="8">
    <source>
        <dbReference type="EMBL" id="SEF73895.1"/>
    </source>
</evidence>